<proteinExistence type="inferred from homology"/>
<evidence type="ECO:0000313" key="9">
    <source>
        <dbReference type="EMBL" id="POH74881.1"/>
    </source>
</evidence>
<evidence type="ECO:0000313" key="10">
    <source>
        <dbReference type="Proteomes" id="UP000237061"/>
    </source>
</evidence>
<feature type="transmembrane region" description="Helical" evidence="7">
    <location>
        <begin position="105"/>
        <end position="122"/>
    </location>
</feature>
<dbReference type="RefSeq" id="WP_103464289.1">
    <property type="nucleotide sequence ID" value="NZ_PPXB01000002.1"/>
</dbReference>
<dbReference type="PANTHER" id="PTHR30576">
    <property type="entry name" value="COLANIC BIOSYNTHESIS UDP-GLUCOSE LIPID CARRIER TRANSFERASE"/>
    <property type="match status" value="1"/>
</dbReference>
<dbReference type="GO" id="GO:0016020">
    <property type="term" value="C:membrane"/>
    <property type="evidence" value="ECO:0007669"/>
    <property type="project" value="UniProtKB-SubCell"/>
</dbReference>
<dbReference type="InterPro" id="IPR003362">
    <property type="entry name" value="Bact_transf"/>
</dbReference>
<dbReference type="AlphaFoldDB" id="A0A2S4A047"/>
<feature type="transmembrane region" description="Helical" evidence="7">
    <location>
        <begin position="143"/>
        <end position="160"/>
    </location>
</feature>
<comment type="subcellular location">
    <subcellularLocation>
        <location evidence="1">Membrane</location>
        <topology evidence="1">Multi-pass membrane protein</topology>
    </subcellularLocation>
</comment>
<dbReference type="Pfam" id="PF13727">
    <property type="entry name" value="CoA_binding_3"/>
    <property type="match status" value="1"/>
</dbReference>
<sequence>MKPLGHSGQNGGIRKLVGDTSVSGIGSLPVTFGQGRGVKAVMSVPPHGPAKLRRRHESSEDYALPWARKYRIKLRITDTILVVLCVFLSSDAIAESLDIASERLLQANIGVASVWLLTLWLWRTRDPRLVGVGPGEYKKMISASTAAFGWLAVLFLLYGAHRMSVAFLITMPVGTIALLIGRWGWRRWLTRQRAYGHYLSRVIVLGDREDVTYVVEQIHKKSGAAYEVVGVALEDPGADRSMNVGQNRIPIVASLDNICDAVIEHNADAVIVAGQVTRGGSYLRELGWKLEESATELVVALALTNVAGPRIQMRPVEGLPLMHVDLPQFTGYKHLLKRSLDIVASAMALLLLSPILVVLAIMIRKDSPGPVIFRQDRVGRDGGIFEMYKFRSMVANAEEVLATLADQNEGSGPLFKIHNDPRITKVGAWMRRYSLDELPQLMNVLKGQMSLVGPRPPLSTEVENYDGHTYRRLYIKPGITGLWQVSGRSDLSWKESVRMDLYYVENWSMTGDFMIMWRTLHVMRDHVGAY</sequence>
<keyword evidence="4 7" id="KW-0812">Transmembrane</keyword>
<evidence type="ECO:0000259" key="8">
    <source>
        <dbReference type="Pfam" id="PF02397"/>
    </source>
</evidence>
<evidence type="ECO:0000256" key="5">
    <source>
        <dbReference type="ARBA" id="ARBA00022989"/>
    </source>
</evidence>
<keyword evidence="10" id="KW-1185">Reference proteome</keyword>
<reference evidence="9 10" key="1">
    <citation type="submission" date="2018-01" db="EMBL/GenBank/DDBJ databases">
        <title>Arthrobacter sp. nov., from glaciers in China.</title>
        <authorList>
            <person name="Liu Q."/>
            <person name="Xin Y.-H."/>
        </authorList>
    </citation>
    <scope>NUCLEOTIDE SEQUENCE [LARGE SCALE GENOMIC DNA]</scope>
    <source>
        <strain evidence="9 10">HLT2-12-2</strain>
    </source>
</reference>
<dbReference type="GO" id="GO:0016780">
    <property type="term" value="F:phosphotransferase activity, for other substituted phosphate groups"/>
    <property type="evidence" value="ECO:0007669"/>
    <property type="project" value="TreeGrafter"/>
</dbReference>
<feature type="transmembrane region" description="Helical" evidence="7">
    <location>
        <begin position="166"/>
        <end position="185"/>
    </location>
</feature>
<evidence type="ECO:0000256" key="7">
    <source>
        <dbReference type="SAM" id="Phobius"/>
    </source>
</evidence>
<protein>
    <submittedName>
        <fullName evidence="9">Polyprenyl glycosylphosphotransferase</fullName>
    </submittedName>
</protein>
<evidence type="ECO:0000256" key="2">
    <source>
        <dbReference type="ARBA" id="ARBA00006464"/>
    </source>
</evidence>
<accession>A0A2S4A047</accession>
<dbReference type="OrthoDB" id="9808602at2"/>
<feature type="domain" description="Bacterial sugar transferase" evidence="8">
    <location>
        <begin position="337"/>
        <end position="523"/>
    </location>
</feature>
<organism evidence="9 10">
    <name type="scientific">Arthrobacter glacialis</name>
    <dbReference type="NCBI Taxonomy" id="1664"/>
    <lineage>
        <taxon>Bacteria</taxon>
        <taxon>Bacillati</taxon>
        <taxon>Actinomycetota</taxon>
        <taxon>Actinomycetes</taxon>
        <taxon>Micrococcales</taxon>
        <taxon>Micrococcaceae</taxon>
        <taxon>Arthrobacter</taxon>
    </lineage>
</organism>
<keyword evidence="6 7" id="KW-0472">Membrane</keyword>
<dbReference type="EMBL" id="PPXC01000002">
    <property type="protein sequence ID" value="POH74881.1"/>
    <property type="molecule type" value="Genomic_DNA"/>
</dbReference>
<dbReference type="NCBIfam" id="TIGR03025">
    <property type="entry name" value="EPS_sugtrans"/>
    <property type="match status" value="1"/>
</dbReference>
<feature type="transmembrane region" description="Helical" evidence="7">
    <location>
        <begin position="76"/>
        <end position="93"/>
    </location>
</feature>
<evidence type="ECO:0000256" key="4">
    <source>
        <dbReference type="ARBA" id="ARBA00022692"/>
    </source>
</evidence>
<dbReference type="PANTHER" id="PTHR30576:SF10">
    <property type="entry name" value="SLL5057 PROTEIN"/>
    <property type="match status" value="1"/>
</dbReference>
<name>A0A2S4A047_ARTGL</name>
<keyword evidence="3 9" id="KW-0808">Transferase</keyword>
<dbReference type="InterPro" id="IPR017475">
    <property type="entry name" value="EPS_sugar_tfrase"/>
</dbReference>
<keyword evidence="5 7" id="KW-1133">Transmembrane helix</keyword>
<evidence type="ECO:0000256" key="6">
    <source>
        <dbReference type="ARBA" id="ARBA00023136"/>
    </source>
</evidence>
<feature type="transmembrane region" description="Helical" evidence="7">
    <location>
        <begin position="342"/>
        <end position="363"/>
    </location>
</feature>
<comment type="caution">
    <text evidence="9">The sequence shown here is derived from an EMBL/GenBank/DDBJ whole genome shotgun (WGS) entry which is preliminary data.</text>
</comment>
<dbReference type="Pfam" id="PF02397">
    <property type="entry name" value="Bac_transf"/>
    <property type="match status" value="1"/>
</dbReference>
<evidence type="ECO:0000256" key="3">
    <source>
        <dbReference type="ARBA" id="ARBA00022679"/>
    </source>
</evidence>
<evidence type="ECO:0000256" key="1">
    <source>
        <dbReference type="ARBA" id="ARBA00004141"/>
    </source>
</evidence>
<gene>
    <name evidence="9" type="ORF">CVS27_03180</name>
</gene>
<dbReference type="Proteomes" id="UP000237061">
    <property type="component" value="Unassembled WGS sequence"/>
</dbReference>
<comment type="similarity">
    <text evidence="2">Belongs to the bacterial sugar transferase family.</text>
</comment>